<evidence type="ECO:0000256" key="2">
    <source>
        <dbReference type="SAM" id="SignalP"/>
    </source>
</evidence>
<accession>A0A8H3HTR7</accession>
<evidence type="ECO:0008006" key="5">
    <source>
        <dbReference type="Google" id="ProtNLM"/>
    </source>
</evidence>
<comment type="caution">
    <text evidence="3">The sequence shown here is derived from an EMBL/GenBank/DDBJ whole genome shotgun (WGS) entry which is preliminary data.</text>
</comment>
<dbReference type="Proteomes" id="UP000663827">
    <property type="component" value="Unassembled WGS sequence"/>
</dbReference>
<gene>
    <name evidence="3" type="ORF">RDB_LOCUS47889</name>
</gene>
<organism evidence="3 4">
    <name type="scientific">Rhizoctonia solani</name>
    <dbReference type="NCBI Taxonomy" id="456999"/>
    <lineage>
        <taxon>Eukaryota</taxon>
        <taxon>Fungi</taxon>
        <taxon>Dikarya</taxon>
        <taxon>Basidiomycota</taxon>
        <taxon>Agaricomycotina</taxon>
        <taxon>Agaricomycetes</taxon>
        <taxon>Cantharellales</taxon>
        <taxon>Ceratobasidiaceae</taxon>
        <taxon>Rhizoctonia</taxon>
    </lineage>
</organism>
<proteinExistence type="predicted"/>
<sequence length="146" mass="16528">MRTATFISYICFFFFALLGVVSAAPEPVQVGSILARDVDTVPAMEGLGGLIARGDDDDHHNDYCGKKDGYSKCSKWNYCCGKYQTCCGDNTCCDKGYKCYRKGHKDDDYKGGHGHKGDDDHYKRGDDDENHHQGYKWECKKDDKYH</sequence>
<evidence type="ECO:0000313" key="4">
    <source>
        <dbReference type="Proteomes" id="UP000663827"/>
    </source>
</evidence>
<reference evidence="3" key="1">
    <citation type="submission" date="2021-01" db="EMBL/GenBank/DDBJ databases">
        <authorList>
            <person name="Kaushik A."/>
        </authorList>
    </citation>
    <scope>NUCLEOTIDE SEQUENCE</scope>
    <source>
        <strain evidence="3">AG5</strain>
    </source>
</reference>
<feature type="region of interest" description="Disordered" evidence="1">
    <location>
        <begin position="103"/>
        <end position="134"/>
    </location>
</feature>
<evidence type="ECO:0000313" key="3">
    <source>
        <dbReference type="EMBL" id="CAE7110498.1"/>
    </source>
</evidence>
<name>A0A8H3HTR7_9AGAM</name>
<feature type="signal peptide" evidence="2">
    <location>
        <begin position="1"/>
        <end position="23"/>
    </location>
</feature>
<dbReference type="EMBL" id="CAJNJQ010000942">
    <property type="protein sequence ID" value="CAE7110498.1"/>
    <property type="molecule type" value="Genomic_DNA"/>
</dbReference>
<feature type="chain" id="PRO_5034915927" description="Granulins domain-containing protein" evidence="2">
    <location>
        <begin position="24"/>
        <end position="146"/>
    </location>
</feature>
<dbReference type="AlphaFoldDB" id="A0A8H3HTR7"/>
<feature type="non-terminal residue" evidence="3">
    <location>
        <position position="1"/>
    </location>
</feature>
<protein>
    <recommendedName>
        <fullName evidence="5">Granulins domain-containing protein</fullName>
    </recommendedName>
</protein>
<keyword evidence="2" id="KW-0732">Signal</keyword>
<evidence type="ECO:0000256" key="1">
    <source>
        <dbReference type="SAM" id="MobiDB-lite"/>
    </source>
</evidence>
<feature type="compositionally biased region" description="Basic and acidic residues" evidence="1">
    <location>
        <begin position="104"/>
        <end position="134"/>
    </location>
</feature>